<dbReference type="InParanoid" id="A0A1Z5K4Z5"/>
<dbReference type="AlphaFoldDB" id="A0A1Z5K4Z5"/>
<protein>
    <submittedName>
        <fullName evidence="3">Uncharacterized protein</fullName>
    </submittedName>
</protein>
<keyword evidence="1" id="KW-0040">ANK repeat</keyword>
<dbReference type="InterPro" id="IPR036770">
    <property type="entry name" value="Ankyrin_rpt-contain_sf"/>
</dbReference>
<dbReference type="PROSITE" id="PS50088">
    <property type="entry name" value="ANK_REPEAT"/>
    <property type="match status" value="1"/>
</dbReference>
<reference evidence="3 4" key="1">
    <citation type="journal article" date="2015" name="Plant Cell">
        <title>Oil accumulation by the oleaginous diatom Fistulifera solaris as revealed by the genome and transcriptome.</title>
        <authorList>
            <person name="Tanaka T."/>
            <person name="Maeda Y."/>
            <person name="Veluchamy A."/>
            <person name="Tanaka M."/>
            <person name="Abida H."/>
            <person name="Marechal E."/>
            <person name="Bowler C."/>
            <person name="Muto M."/>
            <person name="Sunaga Y."/>
            <person name="Tanaka M."/>
            <person name="Yoshino T."/>
            <person name="Taniguchi T."/>
            <person name="Fukuda Y."/>
            <person name="Nemoto M."/>
            <person name="Matsumoto M."/>
            <person name="Wong P.S."/>
            <person name="Aburatani S."/>
            <person name="Fujibuchi W."/>
        </authorList>
    </citation>
    <scope>NUCLEOTIDE SEQUENCE [LARGE SCALE GENOMIC DNA]</scope>
    <source>
        <strain evidence="3 4">JPCC DA0580</strain>
    </source>
</reference>
<accession>A0A1Z5K4Z5</accession>
<keyword evidence="4" id="KW-1185">Reference proteome</keyword>
<feature type="compositionally biased region" description="Polar residues" evidence="2">
    <location>
        <begin position="104"/>
        <end position="115"/>
    </location>
</feature>
<organism evidence="3 4">
    <name type="scientific">Fistulifera solaris</name>
    <name type="common">Oleaginous diatom</name>
    <dbReference type="NCBI Taxonomy" id="1519565"/>
    <lineage>
        <taxon>Eukaryota</taxon>
        <taxon>Sar</taxon>
        <taxon>Stramenopiles</taxon>
        <taxon>Ochrophyta</taxon>
        <taxon>Bacillariophyta</taxon>
        <taxon>Bacillariophyceae</taxon>
        <taxon>Bacillariophycidae</taxon>
        <taxon>Naviculales</taxon>
        <taxon>Naviculaceae</taxon>
        <taxon>Fistulifera</taxon>
    </lineage>
</organism>
<dbReference type="SMART" id="SM00248">
    <property type="entry name" value="ANK"/>
    <property type="match status" value="2"/>
</dbReference>
<feature type="compositionally biased region" description="Acidic residues" evidence="2">
    <location>
        <begin position="389"/>
        <end position="415"/>
    </location>
</feature>
<dbReference type="Pfam" id="PF12796">
    <property type="entry name" value="Ank_2"/>
    <property type="match status" value="1"/>
</dbReference>
<evidence type="ECO:0000256" key="2">
    <source>
        <dbReference type="SAM" id="MobiDB-lite"/>
    </source>
</evidence>
<dbReference type="OrthoDB" id="46691at2759"/>
<feature type="repeat" description="ANK" evidence="1">
    <location>
        <begin position="237"/>
        <end position="269"/>
    </location>
</feature>
<evidence type="ECO:0000256" key="1">
    <source>
        <dbReference type="PROSITE-ProRule" id="PRU00023"/>
    </source>
</evidence>
<comment type="caution">
    <text evidence="3">The sequence shown here is derived from an EMBL/GenBank/DDBJ whole genome shotgun (WGS) entry which is preliminary data.</text>
</comment>
<dbReference type="InterPro" id="IPR002110">
    <property type="entry name" value="Ankyrin_rpt"/>
</dbReference>
<name>A0A1Z5K4Z5_FISSO</name>
<dbReference type="Gene3D" id="1.25.40.20">
    <property type="entry name" value="Ankyrin repeat-containing domain"/>
    <property type="match status" value="1"/>
</dbReference>
<gene>
    <name evidence="3" type="ORF">FisN_23Lh180</name>
</gene>
<evidence type="ECO:0000313" key="3">
    <source>
        <dbReference type="EMBL" id="GAX21232.1"/>
    </source>
</evidence>
<evidence type="ECO:0000313" key="4">
    <source>
        <dbReference type="Proteomes" id="UP000198406"/>
    </source>
</evidence>
<proteinExistence type="predicted"/>
<dbReference type="EMBL" id="BDSP01000161">
    <property type="protein sequence ID" value="GAX21232.1"/>
    <property type="molecule type" value="Genomic_DNA"/>
</dbReference>
<feature type="region of interest" description="Disordered" evidence="2">
    <location>
        <begin position="386"/>
        <end position="427"/>
    </location>
</feature>
<dbReference type="SUPFAM" id="SSF48403">
    <property type="entry name" value="Ankyrin repeat"/>
    <property type="match status" value="1"/>
</dbReference>
<sequence length="459" mass="51302">MLSSGEERIGRGRAQDRIPTTLQAVFLASNRGHDVTLAPPNKAASKEYFQNNVFLGSSEKKSKTTKNVFGDIDRKAMIFSRQNNGRTFQRSNGKIQRSLPVSLFSPNPHKTTSTKSEAEPNIPAQIIIKEKVSPRRIKPRSPKRIAKASIILQPLPSEDSVRSMSVSPHEFLVQKLKERGHCTQTFKTLDTAYYIKPTPLQLASYDVYLIGQVRGHQPEGLLEMIQCGLSPNPCNRYGESLVHTVSRFGNHVLLKVLLDQGCTVQVSDDYGRTPLHDAFWTARPSFETVELLLQQDPHLLFLMDTRGNVPLDYVRKGDWETWVHFFRDRLDVYWAIPGDTEPSPLMTKSVVRLPLADPKNALPIDVAKLVASGRVQPEEALLLVATSDNDSDCSQGDDGDSSSYDDDLSDDDSSVDESLSQREVEDDDSFAEFTEVITTLRESVMKFRLSTSSSKATCV</sequence>
<dbReference type="Proteomes" id="UP000198406">
    <property type="component" value="Unassembled WGS sequence"/>
</dbReference>
<feature type="region of interest" description="Disordered" evidence="2">
    <location>
        <begin position="99"/>
        <end position="118"/>
    </location>
</feature>